<feature type="domain" description="Phosphatidic acid phosphatase type 2/haloperoxidase" evidence="2">
    <location>
        <begin position="97"/>
        <end position="215"/>
    </location>
</feature>
<keyword evidence="4" id="KW-1185">Reference proteome</keyword>
<gene>
    <name evidence="3" type="ORF">SAMN05444365_101649</name>
</gene>
<dbReference type="SUPFAM" id="SSF48317">
    <property type="entry name" value="Acid phosphatase/Vanadium-dependent haloperoxidase"/>
    <property type="match status" value="1"/>
</dbReference>
<dbReference type="AlphaFoldDB" id="A0A1H3H4G8"/>
<proteinExistence type="predicted"/>
<reference evidence="4" key="1">
    <citation type="submission" date="2016-10" db="EMBL/GenBank/DDBJ databases">
        <authorList>
            <person name="Varghese N."/>
            <person name="Submissions S."/>
        </authorList>
    </citation>
    <scope>NUCLEOTIDE SEQUENCE [LARGE SCALE GENOMIC DNA]</scope>
    <source>
        <strain evidence="4">DSM 45245</strain>
    </source>
</reference>
<evidence type="ECO:0000313" key="3">
    <source>
        <dbReference type="EMBL" id="SDY09539.1"/>
    </source>
</evidence>
<protein>
    <submittedName>
        <fullName evidence="3">PAP2 superfamily protein</fullName>
    </submittedName>
</protein>
<evidence type="ECO:0000259" key="2">
    <source>
        <dbReference type="SMART" id="SM00014"/>
    </source>
</evidence>
<dbReference type="Pfam" id="PF01569">
    <property type="entry name" value="PAP2"/>
    <property type="match status" value="1"/>
</dbReference>
<name>A0A1H3H4G8_9ACTN</name>
<feature type="transmembrane region" description="Helical" evidence="1">
    <location>
        <begin position="96"/>
        <end position="114"/>
    </location>
</feature>
<feature type="transmembrane region" description="Helical" evidence="1">
    <location>
        <begin position="151"/>
        <end position="170"/>
    </location>
</feature>
<dbReference type="SMART" id="SM00014">
    <property type="entry name" value="acidPPc"/>
    <property type="match status" value="1"/>
</dbReference>
<accession>A0A1H3H4G8</accession>
<keyword evidence="1" id="KW-1133">Transmembrane helix</keyword>
<evidence type="ECO:0000313" key="4">
    <source>
        <dbReference type="Proteomes" id="UP000242415"/>
    </source>
</evidence>
<dbReference type="Gene3D" id="1.20.144.10">
    <property type="entry name" value="Phosphatidic acid phosphatase type 2/haloperoxidase"/>
    <property type="match status" value="1"/>
</dbReference>
<dbReference type="InterPro" id="IPR036938">
    <property type="entry name" value="PAP2/HPO_sf"/>
</dbReference>
<evidence type="ECO:0000256" key="1">
    <source>
        <dbReference type="SAM" id="Phobius"/>
    </source>
</evidence>
<feature type="transmembrane region" description="Helical" evidence="1">
    <location>
        <begin position="19"/>
        <end position="37"/>
    </location>
</feature>
<keyword evidence="1" id="KW-0812">Transmembrane</keyword>
<dbReference type="STRING" id="405436.SAMN05444365_101649"/>
<feature type="transmembrane region" description="Helical" evidence="1">
    <location>
        <begin position="69"/>
        <end position="89"/>
    </location>
</feature>
<dbReference type="Proteomes" id="UP000242415">
    <property type="component" value="Unassembled WGS sequence"/>
</dbReference>
<dbReference type="InterPro" id="IPR000326">
    <property type="entry name" value="PAP2/HPO"/>
</dbReference>
<dbReference type="EMBL" id="FNPH01000001">
    <property type="protein sequence ID" value="SDY09539.1"/>
    <property type="molecule type" value="Genomic_DNA"/>
</dbReference>
<keyword evidence="1" id="KW-0472">Membrane</keyword>
<sequence length="247" mass="26481">MCGVQETTRRVRAVPFGGWWVDGVLVAAFVALTAALANGHVLGVDVAVATWVDAHRPPVAALIGRGLNFLGSGGTLTVICALLAIVLVVRRRSVRPIVPVVAAFLATGFAILPLKLWTDRAAPRSTVPDKVQIFNHLPAVEYAESYPSGHLVNTLVWYGVLALLLAPWLAPRARRWLRIAPPVIVFGSTVYLNYHWLTDSIAGLLLGVVLDRLLARVPWDDVPLPPLPRGVHRPGVFVDGAGAGTAD</sequence>
<organism evidence="3 4">
    <name type="scientific">Micromonospora pattaloongensis</name>
    <dbReference type="NCBI Taxonomy" id="405436"/>
    <lineage>
        <taxon>Bacteria</taxon>
        <taxon>Bacillati</taxon>
        <taxon>Actinomycetota</taxon>
        <taxon>Actinomycetes</taxon>
        <taxon>Micromonosporales</taxon>
        <taxon>Micromonosporaceae</taxon>
        <taxon>Micromonospora</taxon>
    </lineage>
</organism>
<dbReference type="OrthoDB" id="5289372at2"/>